<dbReference type="CDD" id="cd06257">
    <property type="entry name" value="DnaJ"/>
    <property type="match status" value="1"/>
</dbReference>
<dbReference type="Proteomes" id="UP001251528">
    <property type="component" value="Unassembled WGS sequence"/>
</dbReference>
<dbReference type="SUPFAM" id="SSF46565">
    <property type="entry name" value="Chaperone J-domain"/>
    <property type="match status" value="1"/>
</dbReference>
<evidence type="ECO:0000259" key="4">
    <source>
        <dbReference type="PROSITE" id="PS50076"/>
    </source>
</evidence>
<feature type="transmembrane region" description="Helical" evidence="2">
    <location>
        <begin position="162"/>
        <end position="181"/>
    </location>
</feature>
<dbReference type="InterPro" id="IPR036869">
    <property type="entry name" value="J_dom_sf"/>
</dbReference>
<gene>
    <name evidence="5" type="ORF">QQS21_005947</name>
</gene>
<sequence>MSALLSLLGWSFLPGVASSWIQSIYYGITIRAGDPKPKAGSPKHTQHRRRIHILVVTLYLLYTIYEADHDLRRLSSYYQDLSVPTTATGPEIKSRFRRLAAVHHPDKTGSEAASESAAYFIHLKLASDTLQDAAKRFAYERFGDAMISWEKCITIKDYVTKGVLYTILPHYGVAAAMIYLLGMFGYMEFGKFYRWLILVTLGLFEVHTVTRPGFPPALNIVNAVVTTVSSRPPYLPFQIIALLRKLTLTVYIALSQIGPLLVQDSKTKKAAAEDGEKAVRESLVALEAVSKQLDADAVRLMDMEVAPFKGDAATINNLRGQMREWLVQNTIRADPMVRDALGTSLKRRRVDAPAGAKRNW</sequence>
<dbReference type="Gene3D" id="1.10.287.110">
    <property type="entry name" value="DnaJ domain"/>
    <property type="match status" value="1"/>
</dbReference>
<dbReference type="PROSITE" id="PS50076">
    <property type="entry name" value="DNAJ_2"/>
    <property type="match status" value="1"/>
</dbReference>
<name>A0AAJ0FTE2_9HYPO</name>
<keyword evidence="6" id="KW-1185">Reference proteome</keyword>
<dbReference type="Pfam" id="PF00226">
    <property type="entry name" value="DnaJ"/>
    <property type="match status" value="1"/>
</dbReference>
<evidence type="ECO:0000313" key="6">
    <source>
        <dbReference type="Proteomes" id="UP001251528"/>
    </source>
</evidence>
<dbReference type="GO" id="GO:0051087">
    <property type="term" value="F:protein-folding chaperone binding"/>
    <property type="evidence" value="ECO:0007669"/>
    <property type="project" value="TreeGrafter"/>
</dbReference>
<dbReference type="EMBL" id="JASWJB010000104">
    <property type="protein sequence ID" value="KAK2597477.1"/>
    <property type="molecule type" value="Genomic_DNA"/>
</dbReference>
<keyword evidence="1" id="KW-0143">Chaperone</keyword>
<keyword evidence="2" id="KW-1133">Transmembrane helix</keyword>
<dbReference type="InterPro" id="IPR001623">
    <property type="entry name" value="DnaJ_domain"/>
</dbReference>
<reference evidence="5" key="1">
    <citation type="submission" date="2023-06" db="EMBL/GenBank/DDBJ databases">
        <title>Conoideocrella luteorostrata (Hypocreales: Clavicipitaceae), a potential biocontrol fungus for elongate hemlock scale in United States Christmas tree production areas.</title>
        <authorList>
            <person name="Barrett H."/>
            <person name="Lovett B."/>
            <person name="Macias A.M."/>
            <person name="Stajich J.E."/>
            <person name="Kasson M.T."/>
        </authorList>
    </citation>
    <scope>NUCLEOTIDE SEQUENCE</scope>
    <source>
        <strain evidence="5">ARSEF 14590</strain>
    </source>
</reference>
<feature type="domain" description="J" evidence="4">
    <location>
        <begin position="76"/>
        <end position="143"/>
    </location>
</feature>
<evidence type="ECO:0000256" key="3">
    <source>
        <dbReference type="SAM" id="SignalP"/>
    </source>
</evidence>
<feature type="chain" id="PRO_5042603090" description="J domain-containing protein" evidence="3">
    <location>
        <begin position="19"/>
        <end position="360"/>
    </location>
</feature>
<dbReference type="GO" id="GO:0036503">
    <property type="term" value="P:ERAD pathway"/>
    <property type="evidence" value="ECO:0007669"/>
    <property type="project" value="TreeGrafter"/>
</dbReference>
<accession>A0AAJ0FTE2</accession>
<dbReference type="PRINTS" id="PR00625">
    <property type="entry name" value="JDOMAIN"/>
</dbReference>
<keyword evidence="2" id="KW-0472">Membrane</keyword>
<dbReference type="SMART" id="SM00271">
    <property type="entry name" value="DnaJ"/>
    <property type="match status" value="1"/>
</dbReference>
<dbReference type="PANTHER" id="PTHR44360:SF1">
    <property type="entry name" value="DNAJ HOMOLOG SUBFAMILY B MEMBER 9"/>
    <property type="match status" value="1"/>
</dbReference>
<dbReference type="PANTHER" id="PTHR44360">
    <property type="entry name" value="DNAJ HOMOLOG SUBFAMILY B MEMBER 9"/>
    <property type="match status" value="1"/>
</dbReference>
<organism evidence="5 6">
    <name type="scientific">Conoideocrella luteorostrata</name>
    <dbReference type="NCBI Taxonomy" id="1105319"/>
    <lineage>
        <taxon>Eukaryota</taxon>
        <taxon>Fungi</taxon>
        <taxon>Dikarya</taxon>
        <taxon>Ascomycota</taxon>
        <taxon>Pezizomycotina</taxon>
        <taxon>Sordariomycetes</taxon>
        <taxon>Hypocreomycetidae</taxon>
        <taxon>Hypocreales</taxon>
        <taxon>Clavicipitaceae</taxon>
        <taxon>Conoideocrella</taxon>
    </lineage>
</organism>
<evidence type="ECO:0000256" key="2">
    <source>
        <dbReference type="SAM" id="Phobius"/>
    </source>
</evidence>
<dbReference type="GO" id="GO:0051787">
    <property type="term" value="F:misfolded protein binding"/>
    <property type="evidence" value="ECO:0007669"/>
    <property type="project" value="TreeGrafter"/>
</dbReference>
<feature type="signal peptide" evidence="3">
    <location>
        <begin position="1"/>
        <end position="18"/>
    </location>
</feature>
<dbReference type="GO" id="GO:0005783">
    <property type="term" value="C:endoplasmic reticulum"/>
    <property type="evidence" value="ECO:0007669"/>
    <property type="project" value="TreeGrafter"/>
</dbReference>
<evidence type="ECO:0000313" key="5">
    <source>
        <dbReference type="EMBL" id="KAK2597477.1"/>
    </source>
</evidence>
<dbReference type="InterPro" id="IPR051948">
    <property type="entry name" value="Hsp70_co-chaperone_J-domain"/>
</dbReference>
<dbReference type="AlphaFoldDB" id="A0AAJ0FTE2"/>
<comment type="caution">
    <text evidence="5">The sequence shown here is derived from an EMBL/GenBank/DDBJ whole genome shotgun (WGS) entry which is preliminary data.</text>
</comment>
<protein>
    <recommendedName>
        <fullName evidence="4">J domain-containing protein</fullName>
    </recommendedName>
</protein>
<keyword evidence="3" id="KW-0732">Signal</keyword>
<evidence type="ECO:0000256" key="1">
    <source>
        <dbReference type="ARBA" id="ARBA00023186"/>
    </source>
</evidence>
<keyword evidence="2" id="KW-0812">Transmembrane</keyword>
<proteinExistence type="predicted"/>